<sequence>MLAIDDCYAAIGFYRQQFPRTLLPVSQVNGAFAGLPDATHSAFSIRLPRRWSFCLTSFERDEVAFLAGPFDEIAGALLQLEGLFGPLRMVFGQPSQLMLFSLKDFAFVVGQNDRLLARLDRRSAEIGDADRVISMLADH</sequence>
<dbReference type="RefSeq" id="WP_008838988.1">
    <property type="nucleotide sequence ID" value="NZ_AHAM01000237.1"/>
</dbReference>
<gene>
    <name evidence="1" type="ORF">MAXJ12_27078</name>
</gene>
<dbReference type="EMBL" id="AHAM01000237">
    <property type="protein sequence ID" value="EHK54061.1"/>
    <property type="molecule type" value="Genomic_DNA"/>
</dbReference>
<proteinExistence type="predicted"/>
<protein>
    <submittedName>
        <fullName evidence="1">Uncharacterized protein</fullName>
    </submittedName>
</protein>
<dbReference type="AlphaFoldDB" id="H0HYY1"/>
<evidence type="ECO:0000313" key="2">
    <source>
        <dbReference type="Proteomes" id="UP000003250"/>
    </source>
</evidence>
<dbReference type="Proteomes" id="UP000003250">
    <property type="component" value="Unassembled WGS sequence"/>
</dbReference>
<accession>H0HYY1</accession>
<keyword evidence="2" id="KW-1185">Reference proteome</keyword>
<name>H0HYY1_9HYPH</name>
<organism evidence="1 2">
    <name type="scientific">Mesorhizobium alhagi CCNWXJ12-2</name>
    <dbReference type="NCBI Taxonomy" id="1107882"/>
    <lineage>
        <taxon>Bacteria</taxon>
        <taxon>Pseudomonadati</taxon>
        <taxon>Pseudomonadota</taxon>
        <taxon>Alphaproteobacteria</taxon>
        <taxon>Hyphomicrobiales</taxon>
        <taxon>Phyllobacteriaceae</taxon>
        <taxon>Allomesorhizobium</taxon>
    </lineage>
</organism>
<evidence type="ECO:0000313" key="1">
    <source>
        <dbReference type="EMBL" id="EHK54061.1"/>
    </source>
</evidence>
<reference evidence="1 2" key="1">
    <citation type="journal article" date="2012" name="J. Bacteriol.">
        <title>Draft Genome Sequence of Mesorhizobium alhagi CCNWXJ12-2T, a Novel Salt-Resistant Species Isolated from the Desert of Northwestern China.</title>
        <authorList>
            <person name="Zhou M."/>
            <person name="Chen W."/>
            <person name="Chen H."/>
            <person name="Wei G."/>
        </authorList>
    </citation>
    <scope>NUCLEOTIDE SEQUENCE [LARGE SCALE GENOMIC DNA]</scope>
    <source>
        <strain evidence="1 2">CCNWXJ12-2</strain>
    </source>
</reference>